<dbReference type="EMBL" id="JBHSAV010000003">
    <property type="protein sequence ID" value="MFC3975013.1"/>
    <property type="molecule type" value="Genomic_DNA"/>
</dbReference>
<protein>
    <recommendedName>
        <fullName evidence="3">Lipoprotein</fullName>
    </recommendedName>
</protein>
<evidence type="ECO:0000313" key="2">
    <source>
        <dbReference type="Proteomes" id="UP001595766"/>
    </source>
</evidence>
<evidence type="ECO:0008006" key="3">
    <source>
        <dbReference type="Google" id="ProtNLM"/>
    </source>
</evidence>
<proteinExistence type="predicted"/>
<keyword evidence="2" id="KW-1185">Reference proteome</keyword>
<evidence type="ECO:0000313" key="1">
    <source>
        <dbReference type="EMBL" id="MFC3975013.1"/>
    </source>
</evidence>
<sequence>MKKIIIQTCVIGVMSMFSACQGDKKVDTYSEDIISTEEKSMNESPSNSSFKLKLELEDLEYMEREVDVNESQGGTEISNGAFAVVFYAKASEGSNNELQIQFNLSDFDMTPGKVNVKQSEIYQSEVVNEMDVVLTGKDVNLEITEIVKISSESQAGMILTHYEFGGIFSGTYKSMGGKEIEIENGSFEKAHLSVIRFD</sequence>
<dbReference type="PROSITE" id="PS51257">
    <property type="entry name" value="PROKAR_LIPOPROTEIN"/>
    <property type="match status" value="1"/>
</dbReference>
<organism evidence="1 2">
    <name type="scientific">Belliella kenyensis</name>
    <dbReference type="NCBI Taxonomy" id="1472724"/>
    <lineage>
        <taxon>Bacteria</taxon>
        <taxon>Pseudomonadati</taxon>
        <taxon>Bacteroidota</taxon>
        <taxon>Cytophagia</taxon>
        <taxon>Cytophagales</taxon>
        <taxon>Cyclobacteriaceae</taxon>
        <taxon>Belliella</taxon>
    </lineage>
</organism>
<accession>A0ABV8EFH3</accession>
<gene>
    <name evidence="1" type="ORF">ACFOUP_01360</name>
</gene>
<comment type="caution">
    <text evidence="1">The sequence shown here is derived from an EMBL/GenBank/DDBJ whole genome shotgun (WGS) entry which is preliminary data.</text>
</comment>
<dbReference type="RefSeq" id="WP_241292634.1">
    <property type="nucleotide sequence ID" value="NZ_JAKZGR010000003.1"/>
</dbReference>
<reference evidence="2" key="1">
    <citation type="journal article" date="2019" name="Int. J. Syst. Evol. Microbiol.">
        <title>The Global Catalogue of Microorganisms (GCM) 10K type strain sequencing project: providing services to taxonomists for standard genome sequencing and annotation.</title>
        <authorList>
            <consortium name="The Broad Institute Genomics Platform"/>
            <consortium name="The Broad Institute Genome Sequencing Center for Infectious Disease"/>
            <person name="Wu L."/>
            <person name="Ma J."/>
        </authorList>
    </citation>
    <scope>NUCLEOTIDE SEQUENCE [LARGE SCALE GENOMIC DNA]</scope>
    <source>
        <strain evidence="2">CECT 8551</strain>
    </source>
</reference>
<dbReference type="Proteomes" id="UP001595766">
    <property type="component" value="Unassembled WGS sequence"/>
</dbReference>
<name>A0ABV8EFH3_9BACT</name>